<dbReference type="Gene3D" id="2.60.34.10">
    <property type="entry name" value="Substrate Binding Domain Of DNAk, Chain A, domain 1"/>
    <property type="match status" value="1"/>
</dbReference>
<dbReference type="GO" id="GO:0140662">
    <property type="term" value="F:ATP-dependent protein folding chaperone"/>
    <property type="evidence" value="ECO:0007669"/>
    <property type="project" value="InterPro"/>
</dbReference>
<evidence type="ECO:0000313" key="8">
    <source>
        <dbReference type="EMBL" id="KKW32132.1"/>
    </source>
</evidence>
<dbReference type="InterPro" id="IPR018181">
    <property type="entry name" value="Heat_shock_70_CS"/>
</dbReference>
<accession>A0A0G1ZUY9</accession>
<evidence type="ECO:0000256" key="5">
    <source>
        <dbReference type="ARBA" id="ARBA00023016"/>
    </source>
</evidence>
<dbReference type="GO" id="GO:0005524">
    <property type="term" value="F:ATP binding"/>
    <property type="evidence" value="ECO:0007669"/>
    <property type="project" value="UniProtKB-KW"/>
</dbReference>
<dbReference type="EMBL" id="LCRI01000034">
    <property type="protein sequence ID" value="KKW32132.1"/>
    <property type="molecule type" value="Genomic_DNA"/>
</dbReference>
<dbReference type="InterPro" id="IPR043129">
    <property type="entry name" value="ATPase_NBD"/>
</dbReference>
<dbReference type="InterPro" id="IPR029047">
    <property type="entry name" value="HSP70_peptide-bd_sf"/>
</dbReference>
<dbReference type="PROSITE" id="PS01036">
    <property type="entry name" value="HSP70_3"/>
    <property type="match status" value="1"/>
</dbReference>
<evidence type="ECO:0000256" key="3">
    <source>
        <dbReference type="ARBA" id="ARBA00022741"/>
    </source>
</evidence>
<feature type="compositionally biased region" description="Gly residues" evidence="7">
    <location>
        <begin position="426"/>
        <end position="435"/>
    </location>
</feature>
<evidence type="ECO:0000256" key="6">
    <source>
        <dbReference type="ARBA" id="ARBA00023186"/>
    </source>
</evidence>
<keyword evidence="3" id="KW-0547">Nucleotide-binding</keyword>
<organism evidence="8 9">
    <name type="scientific">Candidatus Uhrbacteria bacterium GW2011_GWA2_53_10</name>
    <dbReference type="NCBI Taxonomy" id="1618980"/>
    <lineage>
        <taxon>Bacteria</taxon>
        <taxon>Candidatus Uhriibacteriota</taxon>
    </lineage>
</organism>
<comment type="similarity">
    <text evidence="1">Belongs to the heat shock protein 70 family.</text>
</comment>
<dbReference type="PATRIC" id="fig|1618980.3.peg.519"/>
<dbReference type="Proteomes" id="UP000034711">
    <property type="component" value="Unassembled WGS sequence"/>
</dbReference>
<dbReference type="InterPro" id="IPR013126">
    <property type="entry name" value="Hsp_70_fam"/>
</dbReference>
<dbReference type="Pfam" id="PF00012">
    <property type="entry name" value="HSP70"/>
    <property type="match status" value="1"/>
</dbReference>
<proteinExistence type="inferred from homology"/>
<dbReference type="AlphaFoldDB" id="A0A0G1ZUY9"/>
<keyword evidence="5" id="KW-0346">Stress response</keyword>
<dbReference type="Gene3D" id="3.30.420.40">
    <property type="match status" value="2"/>
</dbReference>
<feature type="region of interest" description="Disordered" evidence="7">
    <location>
        <begin position="397"/>
        <end position="435"/>
    </location>
</feature>
<evidence type="ECO:0000256" key="4">
    <source>
        <dbReference type="ARBA" id="ARBA00022840"/>
    </source>
</evidence>
<keyword evidence="2" id="KW-0597">Phosphoprotein</keyword>
<evidence type="ECO:0000256" key="7">
    <source>
        <dbReference type="SAM" id="MobiDB-lite"/>
    </source>
</evidence>
<sequence>MLEISPDTVEVRATNGDTHLGGDDFDRVIIDWIIAEFKKQEGIDLGKDALALQRIKDAAERAKIELSNSIQTEINQPFITSDANGPKHLVVTFTRAKLEELVGGLVAKTLGPVKQALQDAKLDKKDIEEIVMVGGMTRMPLVLKTVEEFFGKKPNISVNPDEVVAIGAAVQGGVLRGEVKDVLLLDVTPLSLGLETLGGVMTKIIERNTTIPTSKSQIFSTAADSQTTVEIHVLQGEREMAADNKSLGRFILSGIPPAPRGIPQVEVKFDIDANGIVHVSATDKASNKSQKISITSSAGLSKEEIERMKKDADAHAEEDKKKRELIEHRNLADSMIYTADRMVKEAGDKVSEAERKEIEEKIEALKKVKDGDDHAAIKKAADELSAAAQKVGAKMYQGKGAEGTEGAKENKGPDEPIDAEFKEKPGGAGSASGGK</sequence>
<dbReference type="InterPro" id="IPR029048">
    <property type="entry name" value="HSP70_C_sf"/>
</dbReference>
<dbReference type="Gene3D" id="3.90.640.10">
    <property type="entry name" value="Actin, Chain A, domain 4"/>
    <property type="match status" value="1"/>
</dbReference>
<dbReference type="SUPFAM" id="SSF53067">
    <property type="entry name" value="Actin-like ATPase domain"/>
    <property type="match status" value="1"/>
</dbReference>
<gene>
    <name evidence="8" type="ORF">UY77_C0034G0007</name>
</gene>
<dbReference type="FunFam" id="3.90.640.10:FF:000003">
    <property type="entry name" value="Molecular chaperone DnaK"/>
    <property type="match status" value="1"/>
</dbReference>
<keyword evidence="6" id="KW-0143">Chaperone</keyword>
<dbReference type="Gene3D" id="1.20.1270.10">
    <property type="match status" value="1"/>
</dbReference>
<protein>
    <submittedName>
        <fullName evidence="8">Chaperone protein DnaK</fullName>
    </submittedName>
</protein>
<reference evidence="8 9" key="1">
    <citation type="journal article" date="2015" name="Nature">
        <title>rRNA introns, odd ribosomes, and small enigmatic genomes across a large radiation of phyla.</title>
        <authorList>
            <person name="Brown C.T."/>
            <person name="Hug L.A."/>
            <person name="Thomas B.C."/>
            <person name="Sharon I."/>
            <person name="Castelle C.J."/>
            <person name="Singh A."/>
            <person name="Wilkins M.J."/>
            <person name="Williams K.H."/>
            <person name="Banfield J.F."/>
        </authorList>
    </citation>
    <scope>NUCLEOTIDE SEQUENCE [LARGE SCALE GENOMIC DNA]</scope>
</reference>
<comment type="caution">
    <text evidence="8">The sequence shown here is derived from an EMBL/GenBank/DDBJ whole genome shotgun (WGS) entry which is preliminary data.</text>
</comment>
<dbReference type="SUPFAM" id="SSF100920">
    <property type="entry name" value="Heat shock protein 70kD (HSP70), peptide-binding domain"/>
    <property type="match status" value="1"/>
</dbReference>
<dbReference type="FunFam" id="1.20.1270.10:FF:000001">
    <property type="entry name" value="Molecular chaperone DnaK"/>
    <property type="match status" value="1"/>
</dbReference>
<keyword evidence="4" id="KW-0067">ATP-binding</keyword>
<dbReference type="SUPFAM" id="SSF100934">
    <property type="entry name" value="Heat shock protein 70kD (HSP70), C-terminal subdomain"/>
    <property type="match status" value="1"/>
</dbReference>
<dbReference type="FunFam" id="2.60.34.10:FF:000014">
    <property type="entry name" value="Chaperone protein DnaK HSP70"/>
    <property type="match status" value="1"/>
</dbReference>
<evidence type="ECO:0000313" key="9">
    <source>
        <dbReference type="Proteomes" id="UP000034711"/>
    </source>
</evidence>
<feature type="compositionally biased region" description="Basic and acidic residues" evidence="7">
    <location>
        <begin position="405"/>
        <end position="425"/>
    </location>
</feature>
<name>A0A0G1ZUY9_9BACT</name>
<evidence type="ECO:0000256" key="2">
    <source>
        <dbReference type="ARBA" id="ARBA00022553"/>
    </source>
</evidence>
<dbReference type="PANTHER" id="PTHR19375">
    <property type="entry name" value="HEAT SHOCK PROTEIN 70KDA"/>
    <property type="match status" value="1"/>
</dbReference>
<evidence type="ECO:0000256" key="1">
    <source>
        <dbReference type="ARBA" id="ARBA00007381"/>
    </source>
</evidence>